<feature type="region of interest" description="Disordered" evidence="5">
    <location>
        <begin position="1"/>
        <end position="88"/>
    </location>
</feature>
<dbReference type="AlphaFoldDB" id="A0A931IJ16"/>
<keyword evidence="4" id="KW-1208">Phospholipid metabolism</keyword>
<evidence type="ECO:0000256" key="4">
    <source>
        <dbReference type="RuleBase" id="RU361267"/>
    </source>
</evidence>
<evidence type="ECO:0000256" key="5">
    <source>
        <dbReference type="SAM" id="MobiDB-lite"/>
    </source>
</evidence>
<dbReference type="SMART" id="SM00563">
    <property type="entry name" value="PlsC"/>
    <property type="match status" value="1"/>
</dbReference>
<dbReference type="InterPro" id="IPR004552">
    <property type="entry name" value="AGP_acyltrans"/>
</dbReference>
<dbReference type="Gene3D" id="3.40.50.1000">
    <property type="entry name" value="HAD superfamily/HAD-like"/>
    <property type="match status" value="1"/>
</dbReference>
<evidence type="ECO:0000313" key="8">
    <source>
        <dbReference type="EMBL" id="MBH0780580.1"/>
    </source>
</evidence>
<dbReference type="GO" id="GO:0016020">
    <property type="term" value="C:membrane"/>
    <property type="evidence" value="ECO:0007669"/>
    <property type="project" value="InterPro"/>
</dbReference>
<proteinExistence type="inferred from homology"/>
<evidence type="ECO:0000256" key="6">
    <source>
        <dbReference type="SAM" id="Phobius"/>
    </source>
</evidence>
<dbReference type="Pfam" id="PF01553">
    <property type="entry name" value="Acyltransferase"/>
    <property type="match status" value="1"/>
</dbReference>
<dbReference type="GO" id="GO:0006654">
    <property type="term" value="P:phosphatidic acid biosynthetic process"/>
    <property type="evidence" value="ECO:0007669"/>
    <property type="project" value="TreeGrafter"/>
</dbReference>
<protein>
    <recommendedName>
        <fullName evidence="4">1-acyl-sn-glycerol-3-phosphate acyltransferase</fullName>
        <ecNumber evidence="4">2.3.1.51</ecNumber>
    </recommendedName>
</protein>
<evidence type="ECO:0000256" key="2">
    <source>
        <dbReference type="ARBA" id="ARBA00022679"/>
    </source>
</evidence>
<dbReference type="NCBIfam" id="TIGR01488">
    <property type="entry name" value="HAD-SF-IB"/>
    <property type="match status" value="1"/>
</dbReference>
<keyword evidence="2 4" id="KW-0808">Transferase</keyword>
<sequence>MRSGRQADAAATAPARPGIDFHRIVHQRTETRRELRPGRTGRPGLGAGAGRIHPQTRGLRRSAARTRRAHLPRGRPRPVESTGASVSPADLASRLEAIRTGPQGRQVAAIFDVSGAVLDGYARRRYRRRGTDDPGAVLRESIRDHLTDGEYSRFLQHAAHALAGHTETELGELGAGLFRRSVYGHLYPEAWRLITAHRAAGHTVVLVSSLTKFQIAPVAAALGVDRVLCTEMASQDGVLTGYVAGKTLWRTGKADAVRAFAAADAIDLTRSYAYSDSHADLPLLTSVGNPVVVDASRTLAAVAAEKDWPELTFRPRREPRLGDYLRTIAALVALLGGAITGVVSRCHTRRRRDMADALMDYGAGATLRVLGVRLRVTGAANARAPRPAVFLFNHQSQFDVIIVPKVLAGGVTGIGKKELTRNPIFGPLMRFVGVTFIDRSHPATAKAQLAPVVDTLRGGLSIAVAPEGTRSYTPEVGPFKKGAFHIAHQAGVPVIPVVIRNAGEISWRNSMVARRGTVDVAVLDPIDVSGWDPEDMDVEVARVRQLYLDALVDWPNPEGEQM</sequence>
<keyword evidence="6" id="KW-0472">Membrane</keyword>
<comment type="catalytic activity">
    <reaction evidence="4">
        <text>a 1-acyl-sn-glycero-3-phosphate + an acyl-CoA = a 1,2-diacyl-sn-glycero-3-phosphate + CoA</text>
        <dbReference type="Rhea" id="RHEA:19709"/>
        <dbReference type="ChEBI" id="CHEBI:57287"/>
        <dbReference type="ChEBI" id="CHEBI:57970"/>
        <dbReference type="ChEBI" id="CHEBI:58342"/>
        <dbReference type="ChEBI" id="CHEBI:58608"/>
        <dbReference type="EC" id="2.3.1.51"/>
    </reaction>
</comment>
<keyword evidence="4" id="KW-0443">Lipid metabolism</keyword>
<feature type="transmembrane region" description="Helical" evidence="6">
    <location>
        <begin position="324"/>
        <end position="344"/>
    </location>
</feature>
<feature type="compositionally biased region" description="Basic residues" evidence="5">
    <location>
        <begin position="58"/>
        <end position="76"/>
    </location>
</feature>
<dbReference type="CDD" id="cd07989">
    <property type="entry name" value="LPLAT_AGPAT-like"/>
    <property type="match status" value="1"/>
</dbReference>
<dbReference type="InterPro" id="IPR002123">
    <property type="entry name" value="Plipid/glycerol_acylTrfase"/>
</dbReference>
<dbReference type="EMBL" id="JADMLG010000016">
    <property type="protein sequence ID" value="MBH0780580.1"/>
    <property type="molecule type" value="Genomic_DNA"/>
</dbReference>
<keyword evidence="6" id="KW-0812">Transmembrane</keyword>
<dbReference type="GO" id="GO:0003841">
    <property type="term" value="F:1-acylglycerol-3-phosphate O-acyltransferase activity"/>
    <property type="evidence" value="ECO:0007669"/>
    <property type="project" value="UniProtKB-UniRule"/>
</dbReference>
<keyword evidence="4" id="KW-0594">Phospholipid biosynthesis</keyword>
<name>A0A931IJ16_9NOCA</name>
<keyword evidence="9" id="KW-1185">Reference proteome</keyword>
<keyword evidence="4" id="KW-0444">Lipid biosynthesis</keyword>
<evidence type="ECO:0000259" key="7">
    <source>
        <dbReference type="SMART" id="SM00563"/>
    </source>
</evidence>
<dbReference type="Gene3D" id="1.20.1440.100">
    <property type="entry name" value="SG protein - dephosphorylation function"/>
    <property type="match status" value="1"/>
</dbReference>
<keyword evidence="8" id="KW-0378">Hydrolase</keyword>
<dbReference type="NCBIfam" id="TIGR00530">
    <property type="entry name" value="AGP_acyltrn"/>
    <property type="match status" value="1"/>
</dbReference>
<dbReference type="PANTHER" id="PTHR10434:SF66">
    <property type="entry name" value="PHOSPHOLIPID_GLYCEROL ACYLTRANSFERASE DOMAIN-CONTAINING PROTEIN"/>
    <property type="match status" value="1"/>
</dbReference>
<dbReference type="SUPFAM" id="SSF56784">
    <property type="entry name" value="HAD-like"/>
    <property type="match status" value="1"/>
</dbReference>
<organism evidence="8 9">
    <name type="scientific">Nocardia bovistercoris</name>
    <dbReference type="NCBI Taxonomy" id="2785916"/>
    <lineage>
        <taxon>Bacteria</taxon>
        <taxon>Bacillati</taxon>
        <taxon>Actinomycetota</taxon>
        <taxon>Actinomycetes</taxon>
        <taxon>Mycobacteriales</taxon>
        <taxon>Nocardiaceae</taxon>
        <taxon>Nocardia</taxon>
    </lineage>
</organism>
<dbReference type="InterPro" id="IPR023214">
    <property type="entry name" value="HAD_sf"/>
</dbReference>
<dbReference type="EC" id="2.3.1.51" evidence="4"/>
<dbReference type="InterPro" id="IPR036412">
    <property type="entry name" value="HAD-like_sf"/>
</dbReference>
<evidence type="ECO:0000256" key="1">
    <source>
        <dbReference type="ARBA" id="ARBA00008655"/>
    </source>
</evidence>
<keyword evidence="3 4" id="KW-0012">Acyltransferase</keyword>
<dbReference type="PANTHER" id="PTHR10434">
    <property type="entry name" value="1-ACYL-SN-GLYCEROL-3-PHOSPHATE ACYLTRANSFERASE"/>
    <property type="match status" value="1"/>
</dbReference>
<dbReference type="InterPro" id="IPR006385">
    <property type="entry name" value="HAD_hydro_SerB1"/>
</dbReference>
<reference evidence="8" key="1">
    <citation type="submission" date="2020-11" db="EMBL/GenBank/DDBJ databases">
        <title>Nocardia NEAU-351.nov., a novel actinomycete isolated from the cow dung.</title>
        <authorList>
            <person name="Zhang X."/>
        </authorList>
    </citation>
    <scope>NUCLEOTIDE SEQUENCE</scope>
    <source>
        <strain evidence="8">NEAU-351</strain>
    </source>
</reference>
<dbReference type="Pfam" id="PF12710">
    <property type="entry name" value="HAD"/>
    <property type="match status" value="1"/>
</dbReference>
<feature type="compositionally biased region" description="Basic and acidic residues" evidence="5">
    <location>
        <begin position="19"/>
        <end position="37"/>
    </location>
</feature>
<comment type="domain">
    <text evidence="4">The HXXXXD motif is essential for acyltransferase activity and may constitute the binding site for the phosphate moiety of the glycerol-3-phosphate.</text>
</comment>
<feature type="domain" description="Phospholipid/glycerol acyltransferase" evidence="7">
    <location>
        <begin position="388"/>
        <end position="502"/>
    </location>
</feature>
<accession>A0A931IJ16</accession>
<comment type="caution">
    <text evidence="8">The sequence shown here is derived from an EMBL/GenBank/DDBJ whole genome shotgun (WGS) entry which is preliminary data.</text>
</comment>
<dbReference type="Proteomes" id="UP000655751">
    <property type="component" value="Unassembled WGS sequence"/>
</dbReference>
<comment type="similarity">
    <text evidence="1 4">Belongs to the 1-acyl-sn-glycerol-3-phosphate acyltransferase family.</text>
</comment>
<dbReference type="SUPFAM" id="SSF69593">
    <property type="entry name" value="Glycerol-3-phosphate (1)-acyltransferase"/>
    <property type="match status" value="1"/>
</dbReference>
<dbReference type="GO" id="GO:0016787">
    <property type="term" value="F:hydrolase activity"/>
    <property type="evidence" value="ECO:0007669"/>
    <property type="project" value="UniProtKB-KW"/>
</dbReference>
<gene>
    <name evidence="8" type="ORF">IT779_30335</name>
</gene>
<evidence type="ECO:0000313" key="9">
    <source>
        <dbReference type="Proteomes" id="UP000655751"/>
    </source>
</evidence>
<dbReference type="NCBIfam" id="TIGR01490">
    <property type="entry name" value="HAD-SF-IB-hyp1"/>
    <property type="match status" value="1"/>
</dbReference>
<evidence type="ECO:0000256" key="3">
    <source>
        <dbReference type="ARBA" id="ARBA00023315"/>
    </source>
</evidence>
<keyword evidence="6" id="KW-1133">Transmembrane helix</keyword>